<dbReference type="HOGENOM" id="CLU_1507411_0_0_2"/>
<dbReference type="EMBL" id="CP009508">
    <property type="protein sequence ID" value="AKB36994.1"/>
    <property type="molecule type" value="Genomic_DNA"/>
</dbReference>
<protein>
    <submittedName>
        <fullName evidence="1">Uncharacterized protein</fullName>
    </submittedName>
</protein>
<name>A0A0E3PP78_9EURY</name>
<dbReference type="KEGG" id="msj:MSSAC_2404"/>
<gene>
    <name evidence="1" type="ORF">MSSAC_2404</name>
</gene>
<reference evidence="1 2" key="1">
    <citation type="submission" date="2014-07" db="EMBL/GenBank/DDBJ databases">
        <title>Methanogenic archaea and the global carbon cycle.</title>
        <authorList>
            <person name="Henriksen J.R."/>
            <person name="Luke J."/>
            <person name="Reinhart S."/>
            <person name="Benedict M.N."/>
            <person name="Youngblut N.D."/>
            <person name="Metcalf M.E."/>
            <person name="Whitaker R.J."/>
            <person name="Metcalf W.W."/>
        </authorList>
    </citation>
    <scope>NUCLEOTIDE SEQUENCE [LARGE SCALE GENOMIC DNA]</scope>
    <source>
        <strain evidence="1 2">C2J</strain>
    </source>
</reference>
<dbReference type="PATRIC" id="fig|1434118.4.peg.3116"/>
<evidence type="ECO:0000313" key="1">
    <source>
        <dbReference type="EMBL" id="AKB36994.1"/>
    </source>
</evidence>
<organism evidence="1 2">
    <name type="scientific">Methanosarcina siciliae C2J</name>
    <dbReference type="NCBI Taxonomy" id="1434118"/>
    <lineage>
        <taxon>Archaea</taxon>
        <taxon>Methanobacteriati</taxon>
        <taxon>Methanobacteriota</taxon>
        <taxon>Stenosarchaea group</taxon>
        <taxon>Methanomicrobia</taxon>
        <taxon>Methanosarcinales</taxon>
        <taxon>Methanosarcinaceae</taxon>
        <taxon>Methanosarcina</taxon>
    </lineage>
</organism>
<proteinExistence type="predicted"/>
<dbReference type="Proteomes" id="UP000033123">
    <property type="component" value="Chromosome"/>
</dbReference>
<evidence type="ECO:0000313" key="2">
    <source>
        <dbReference type="Proteomes" id="UP000033123"/>
    </source>
</evidence>
<sequence length="178" mass="20825">MLSELEEYKNEVNELDLKIRKLKIDYINFSKEILSEKLILVEDIESILKPQIEKSIEISMEASKLKLELDLLYREYKVLIYDVTIEKAKILQKKNSESLKKLMDSAESIVKAFSDYANKNELSAFDLPHFFATQIQSEESYLLRKRIISLMMAFRVLIVENESYKLISGEIVILTFDS</sequence>
<dbReference type="AlphaFoldDB" id="A0A0E3PP78"/>
<accession>A0A0E3PP78</accession>